<sequence>METRSNDNVYLIKSYVPEILGAKLPSYYQTFGYFLHLHKVEKMTVREASKLTINVIMEFWKKASIPTRAEQHCIQKLESVFYEWKGLQKHKSRSGEAHKKQEHEFVSHLEDLFDIAHQDALTIISNPEDRAFLLRQREKGRPGSIGVRDKVTERKARAAGEPVASSSTDSADCITKPVPKKAKTDVLTTGLMAALDRTQTSSRNAVYVLCETASSLGHNVDSLNISRNSIHRARCKARTIAASHLKSEFLSVNHLTVHWDGKLLEDLTTREHVDRLPILISGVGCEQLLAVPKLSSGTGESQATAVVNEIKQWGIEKQVVALCFDTTSSNTGDKQGACVLIQQMLAKDLLYLACRHHIMELIVGAAFDQMLRGSSSPDISIFKRFKEHWKFIDRDNYQPAETDPFIDNLIANSRNELLEFARMQLEEQQPRDDYREFLELSMIYLGQAPSRGIHFQSPGAMHRARWLAKVLYSIKMWLFRAQFKMTQSELKGITAVAAFGVLVYLRVWITAPLAINAPLNDFLLMRQLLEYPDVNISSVTSKKLGLHLWYISEELVALALFDSRVPAETKKLMLAAMENAAPEHPPKRPRVETSAFTNSKGLEQFCTANSMTMFRLLQLQTSFMSKDPSEWDEDETYQCALRTVKGLAVVNDRAERGVALIQDYNKKLTKDEEQLQFMLHVVSEHRRLFPDCSKSGLMMAMSSTPTTP</sequence>
<keyword evidence="3" id="KW-1185">Reference proteome</keyword>
<name>A0AAD8AXK8_BIOPF</name>
<proteinExistence type="predicted"/>
<evidence type="ECO:0008006" key="4">
    <source>
        <dbReference type="Google" id="ProtNLM"/>
    </source>
</evidence>
<dbReference type="EMBL" id="JASAOG010000201">
    <property type="protein sequence ID" value="KAK0044276.1"/>
    <property type="molecule type" value="Genomic_DNA"/>
</dbReference>
<evidence type="ECO:0000256" key="1">
    <source>
        <dbReference type="SAM" id="MobiDB-lite"/>
    </source>
</evidence>
<protein>
    <recommendedName>
        <fullName evidence="4">DUF4371 domain-containing protein</fullName>
    </recommendedName>
</protein>
<comment type="caution">
    <text evidence="2">The sequence shown here is derived from an EMBL/GenBank/DDBJ whole genome shotgun (WGS) entry which is preliminary data.</text>
</comment>
<organism evidence="2 3">
    <name type="scientific">Biomphalaria pfeifferi</name>
    <name type="common">Bloodfluke planorb</name>
    <name type="synonym">Freshwater snail</name>
    <dbReference type="NCBI Taxonomy" id="112525"/>
    <lineage>
        <taxon>Eukaryota</taxon>
        <taxon>Metazoa</taxon>
        <taxon>Spiralia</taxon>
        <taxon>Lophotrochozoa</taxon>
        <taxon>Mollusca</taxon>
        <taxon>Gastropoda</taxon>
        <taxon>Heterobranchia</taxon>
        <taxon>Euthyneura</taxon>
        <taxon>Panpulmonata</taxon>
        <taxon>Hygrophila</taxon>
        <taxon>Lymnaeoidea</taxon>
        <taxon>Planorbidae</taxon>
        <taxon>Biomphalaria</taxon>
    </lineage>
</organism>
<evidence type="ECO:0000313" key="3">
    <source>
        <dbReference type="Proteomes" id="UP001233172"/>
    </source>
</evidence>
<accession>A0AAD8AXK8</accession>
<dbReference type="AlphaFoldDB" id="A0AAD8AXK8"/>
<reference evidence="2" key="1">
    <citation type="journal article" date="2023" name="PLoS Negl. Trop. Dis.">
        <title>A genome sequence for Biomphalaria pfeifferi, the major vector snail for the human-infecting parasite Schistosoma mansoni.</title>
        <authorList>
            <person name="Bu L."/>
            <person name="Lu L."/>
            <person name="Laidemitt M.R."/>
            <person name="Zhang S.M."/>
            <person name="Mutuku M."/>
            <person name="Mkoji G."/>
            <person name="Steinauer M."/>
            <person name="Loker E.S."/>
        </authorList>
    </citation>
    <scope>NUCLEOTIDE SEQUENCE</scope>
    <source>
        <strain evidence="2">KasaAsao</strain>
    </source>
</reference>
<feature type="region of interest" description="Disordered" evidence="1">
    <location>
        <begin position="153"/>
        <end position="175"/>
    </location>
</feature>
<dbReference type="PANTHER" id="PTHR46113">
    <property type="entry name" value="SNAC DOMAIN-CONTAINING PROTEIN"/>
    <property type="match status" value="1"/>
</dbReference>
<dbReference type="Proteomes" id="UP001233172">
    <property type="component" value="Unassembled WGS sequence"/>
</dbReference>
<evidence type="ECO:0000313" key="2">
    <source>
        <dbReference type="EMBL" id="KAK0044276.1"/>
    </source>
</evidence>
<dbReference type="PANTHER" id="PTHR46113:SF1">
    <property type="entry name" value="PEPTIDASE M17 LEUCYL AMINOPEPTIDASE N-TERMINAL DOMAIN-CONTAINING PROTEIN"/>
    <property type="match status" value="1"/>
</dbReference>
<reference evidence="2" key="2">
    <citation type="submission" date="2023-04" db="EMBL/GenBank/DDBJ databases">
        <authorList>
            <person name="Bu L."/>
            <person name="Lu L."/>
            <person name="Laidemitt M.R."/>
            <person name="Zhang S.M."/>
            <person name="Mutuku M."/>
            <person name="Mkoji G."/>
            <person name="Steinauer M."/>
            <person name="Loker E.S."/>
        </authorList>
    </citation>
    <scope>NUCLEOTIDE SEQUENCE</scope>
    <source>
        <strain evidence="2">KasaAsao</strain>
        <tissue evidence="2">Whole Snail</tissue>
    </source>
</reference>
<gene>
    <name evidence="2" type="ORF">Bpfe_026298</name>
</gene>